<sequence length="445" mass="50866">MISIATLSRFSPHVLYRLLLISFGVFQSVAADQPNVVFILSDDQAWNDYGFMGHEHIQTPNLDALARQGLLYERGYVTAPLCRPSLASIVTSRYPHQTGIRGNDPVMPGSNNRKNNPSMFAKLRSRMTTPLHEQPSLIRTLNVNGYATLQTGKWWEGNPKDHGFTHAMTHGDESRGGRHGDKGLDIGRKTMQPIYEFVENAAENGQPFFVWYGVFLPHAPHNAPQRFFDKYKDVAPNEPTAWYWANVDWFDETCGELVNHLKSKGLYENTLFVYTCDNGWIPDPQRRDRYIRSKQEPVEAGIRTPIFLTHSSTIDPRRDSTTLASNIDIAPTILRACGITPPEEMEGLDLRDSDELRRRNRIFVEAYQHDTDLDHLDDINHGLKARVIIEGWNKLIAWSDHKQLFDLKSDSDDRNDLSNNDPQTVEELSNALKHWLTKTPMMNPE</sequence>
<comment type="similarity">
    <text evidence="2">Belongs to the sulfatase family.</text>
</comment>
<dbReference type="Pfam" id="PF00884">
    <property type="entry name" value="Sulfatase"/>
    <property type="match status" value="1"/>
</dbReference>
<dbReference type="OrthoDB" id="9779418at2"/>
<keyword evidence="9" id="KW-1185">Reference proteome</keyword>
<gene>
    <name evidence="8" type="ORF">Pan14r_37290</name>
</gene>
<dbReference type="EC" id="3.1.6.1" evidence="8"/>
<dbReference type="EMBL" id="SJPL01000001">
    <property type="protein sequence ID" value="TWT71419.1"/>
    <property type="molecule type" value="Genomic_DNA"/>
</dbReference>
<evidence type="ECO:0000313" key="8">
    <source>
        <dbReference type="EMBL" id="TWT71419.1"/>
    </source>
</evidence>
<dbReference type="PANTHER" id="PTHR42693:SF42">
    <property type="entry name" value="ARYLSULFATASE G"/>
    <property type="match status" value="1"/>
</dbReference>
<keyword evidence="3" id="KW-0479">Metal-binding</keyword>
<reference evidence="8 9" key="1">
    <citation type="submission" date="2019-02" db="EMBL/GenBank/DDBJ databases">
        <title>Deep-cultivation of Planctomycetes and their phenomic and genomic characterization uncovers novel biology.</title>
        <authorList>
            <person name="Wiegand S."/>
            <person name="Jogler M."/>
            <person name="Boedeker C."/>
            <person name="Pinto D."/>
            <person name="Vollmers J."/>
            <person name="Rivas-Marin E."/>
            <person name="Kohn T."/>
            <person name="Peeters S.H."/>
            <person name="Heuer A."/>
            <person name="Rast P."/>
            <person name="Oberbeckmann S."/>
            <person name="Bunk B."/>
            <person name="Jeske O."/>
            <person name="Meyerdierks A."/>
            <person name="Storesund J.E."/>
            <person name="Kallscheuer N."/>
            <person name="Luecker S."/>
            <person name="Lage O.M."/>
            <person name="Pohl T."/>
            <person name="Merkel B.J."/>
            <person name="Hornburger P."/>
            <person name="Mueller R.-W."/>
            <person name="Bruemmer F."/>
            <person name="Labrenz M."/>
            <person name="Spormann A.M."/>
            <person name="Op Den Camp H."/>
            <person name="Overmann J."/>
            <person name="Amann R."/>
            <person name="Jetten M.S.M."/>
            <person name="Mascher T."/>
            <person name="Medema M.H."/>
            <person name="Devos D.P."/>
            <person name="Kaster A.-K."/>
            <person name="Ovreas L."/>
            <person name="Rohde M."/>
            <person name="Galperin M.Y."/>
            <person name="Jogler C."/>
        </authorList>
    </citation>
    <scope>NUCLEOTIDE SEQUENCE [LARGE SCALE GENOMIC DNA]</scope>
    <source>
        <strain evidence="8 9">Pan14r</strain>
    </source>
</reference>
<evidence type="ECO:0000256" key="5">
    <source>
        <dbReference type="ARBA" id="ARBA00022801"/>
    </source>
</evidence>
<comment type="cofactor">
    <cofactor evidence="1">
        <name>Ca(2+)</name>
        <dbReference type="ChEBI" id="CHEBI:29108"/>
    </cofactor>
</comment>
<evidence type="ECO:0000256" key="6">
    <source>
        <dbReference type="ARBA" id="ARBA00022837"/>
    </source>
</evidence>
<protein>
    <submittedName>
        <fullName evidence="8">Arylsulfatase</fullName>
        <ecNumber evidence="8">3.1.6.1</ecNumber>
    </submittedName>
</protein>
<dbReference type="InterPro" id="IPR000917">
    <property type="entry name" value="Sulfatase_N"/>
</dbReference>
<dbReference type="AlphaFoldDB" id="A0A5C5Y927"/>
<evidence type="ECO:0000256" key="4">
    <source>
        <dbReference type="ARBA" id="ARBA00022729"/>
    </source>
</evidence>
<dbReference type="Gene3D" id="3.30.1120.10">
    <property type="match status" value="1"/>
</dbReference>
<keyword evidence="6" id="KW-0106">Calcium</keyword>
<organism evidence="8 9">
    <name type="scientific">Crateriforma conspicua</name>
    <dbReference type="NCBI Taxonomy" id="2527996"/>
    <lineage>
        <taxon>Bacteria</taxon>
        <taxon>Pseudomonadati</taxon>
        <taxon>Planctomycetota</taxon>
        <taxon>Planctomycetia</taxon>
        <taxon>Planctomycetales</taxon>
        <taxon>Planctomycetaceae</taxon>
        <taxon>Crateriforma</taxon>
    </lineage>
</organism>
<dbReference type="GO" id="GO:0004065">
    <property type="term" value="F:arylsulfatase activity"/>
    <property type="evidence" value="ECO:0007669"/>
    <property type="project" value="UniProtKB-EC"/>
</dbReference>
<keyword evidence="4" id="KW-0732">Signal</keyword>
<name>A0A5C5Y927_9PLAN</name>
<evidence type="ECO:0000256" key="2">
    <source>
        <dbReference type="ARBA" id="ARBA00008779"/>
    </source>
</evidence>
<evidence type="ECO:0000259" key="7">
    <source>
        <dbReference type="Pfam" id="PF00884"/>
    </source>
</evidence>
<dbReference type="RefSeq" id="WP_146439761.1">
    <property type="nucleotide sequence ID" value="NZ_SJPL01000001.1"/>
</dbReference>
<keyword evidence="5 8" id="KW-0378">Hydrolase</keyword>
<dbReference type="SUPFAM" id="SSF53649">
    <property type="entry name" value="Alkaline phosphatase-like"/>
    <property type="match status" value="1"/>
</dbReference>
<dbReference type="PANTHER" id="PTHR42693">
    <property type="entry name" value="ARYLSULFATASE FAMILY MEMBER"/>
    <property type="match status" value="1"/>
</dbReference>
<evidence type="ECO:0000256" key="3">
    <source>
        <dbReference type="ARBA" id="ARBA00022723"/>
    </source>
</evidence>
<dbReference type="Gene3D" id="3.40.720.10">
    <property type="entry name" value="Alkaline Phosphatase, subunit A"/>
    <property type="match status" value="1"/>
</dbReference>
<proteinExistence type="inferred from homology"/>
<dbReference type="GO" id="GO:0046872">
    <property type="term" value="F:metal ion binding"/>
    <property type="evidence" value="ECO:0007669"/>
    <property type="project" value="UniProtKB-KW"/>
</dbReference>
<evidence type="ECO:0000313" key="9">
    <source>
        <dbReference type="Proteomes" id="UP000317238"/>
    </source>
</evidence>
<evidence type="ECO:0000256" key="1">
    <source>
        <dbReference type="ARBA" id="ARBA00001913"/>
    </source>
</evidence>
<dbReference type="InterPro" id="IPR017850">
    <property type="entry name" value="Alkaline_phosphatase_core_sf"/>
</dbReference>
<feature type="domain" description="Sulfatase N-terminal" evidence="7">
    <location>
        <begin position="34"/>
        <end position="339"/>
    </location>
</feature>
<dbReference type="Proteomes" id="UP000317238">
    <property type="component" value="Unassembled WGS sequence"/>
</dbReference>
<accession>A0A5C5Y927</accession>
<dbReference type="InterPro" id="IPR050738">
    <property type="entry name" value="Sulfatase"/>
</dbReference>
<comment type="caution">
    <text evidence="8">The sequence shown here is derived from an EMBL/GenBank/DDBJ whole genome shotgun (WGS) entry which is preliminary data.</text>
</comment>